<dbReference type="SMART" id="SM00850">
    <property type="entry name" value="LytTR"/>
    <property type="match status" value="1"/>
</dbReference>
<dbReference type="RefSeq" id="WP_189562524.1">
    <property type="nucleotide sequence ID" value="NZ_BMXF01000001.1"/>
</dbReference>
<dbReference type="AlphaFoldDB" id="A0A8J3D0L7"/>
<sequence>MNPSLLSQQGNVHIGAYTAVSAAQIVFCEGDRNYTQVYFSDRPKLTLSVTLRILHERLGEEGFLRVSRSALVNKEAIAEYDGQQLVLLDGKILPVARRRRRYVRLTLRGGRVRILRGLERQAR</sequence>
<evidence type="ECO:0000313" key="2">
    <source>
        <dbReference type="EMBL" id="GHB53127.1"/>
    </source>
</evidence>
<name>A0A8J3D0L7_9BACT</name>
<evidence type="ECO:0000313" key="3">
    <source>
        <dbReference type="Proteomes" id="UP000598271"/>
    </source>
</evidence>
<evidence type="ECO:0000259" key="1">
    <source>
        <dbReference type="PROSITE" id="PS50930"/>
    </source>
</evidence>
<accession>A0A8J3D0L7</accession>
<reference evidence="2 3" key="1">
    <citation type="journal article" date="2014" name="Int. J. Syst. Evol. Microbiol.">
        <title>Complete genome sequence of Corynebacterium casei LMG S-19264T (=DSM 44701T), isolated from a smear-ripened cheese.</title>
        <authorList>
            <consortium name="US DOE Joint Genome Institute (JGI-PGF)"/>
            <person name="Walter F."/>
            <person name="Albersmeier A."/>
            <person name="Kalinowski J."/>
            <person name="Ruckert C."/>
        </authorList>
    </citation>
    <scope>NUCLEOTIDE SEQUENCE [LARGE SCALE GENOMIC DNA]</scope>
    <source>
        <strain evidence="2 3">KCTC 12866</strain>
    </source>
</reference>
<keyword evidence="3" id="KW-1185">Reference proteome</keyword>
<dbReference type="Pfam" id="PF04397">
    <property type="entry name" value="LytTR"/>
    <property type="match status" value="1"/>
</dbReference>
<dbReference type="PROSITE" id="PS50930">
    <property type="entry name" value="HTH_LYTTR"/>
    <property type="match status" value="1"/>
</dbReference>
<proteinExistence type="predicted"/>
<dbReference type="Gene3D" id="2.40.50.1020">
    <property type="entry name" value="LytTr DNA-binding domain"/>
    <property type="match status" value="1"/>
</dbReference>
<gene>
    <name evidence="2" type="ORF">GCM10007390_02300</name>
</gene>
<organism evidence="2 3">
    <name type="scientific">Persicitalea jodogahamensis</name>
    <dbReference type="NCBI Taxonomy" id="402147"/>
    <lineage>
        <taxon>Bacteria</taxon>
        <taxon>Pseudomonadati</taxon>
        <taxon>Bacteroidota</taxon>
        <taxon>Cytophagia</taxon>
        <taxon>Cytophagales</taxon>
        <taxon>Spirosomataceae</taxon>
        <taxon>Persicitalea</taxon>
    </lineage>
</organism>
<dbReference type="InterPro" id="IPR007492">
    <property type="entry name" value="LytTR_DNA-bd_dom"/>
</dbReference>
<protein>
    <recommendedName>
        <fullName evidence="1">HTH LytTR-type domain-containing protein</fullName>
    </recommendedName>
</protein>
<dbReference type="GO" id="GO:0003677">
    <property type="term" value="F:DNA binding"/>
    <property type="evidence" value="ECO:0007669"/>
    <property type="project" value="InterPro"/>
</dbReference>
<dbReference type="EMBL" id="BMXF01000001">
    <property type="protein sequence ID" value="GHB53127.1"/>
    <property type="molecule type" value="Genomic_DNA"/>
</dbReference>
<dbReference type="Proteomes" id="UP000598271">
    <property type="component" value="Unassembled WGS sequence"/>
</dbReference>
<feature type="domain" description="HTH LytTR-type" evidence="1">
    <location>
        <begin position="20"/>
        <end position="109"/>
    </location>
</feature>
<comment type="caution">
    <text evidence="2">The sequence shown here is derived from an EMBL/GenBank/DDBJ whole genome shotgun (WGS) entry which is preliminary data.</text>
</comment>